<keyword evidence="2 5" id="KW-0479">Metal-binding</keyword>
<evidence type="ECO:0000313" key="7">
    <source>
        <dbReference type="EMBL" id="ONI03471.1"/>
    </source>
</evidence>
<keyword evidence="5" id="KW-0560">Oxidoreductase</keyword>
<proteinExistence type="inferred from homology"/>
<sequence length="370" mass="41913">MGSYTDVALIHEEVAVAPTFGSSLPVPNVQEIVKSDPLHVPERYLIKNQEDMPKDADHTCNLSSEIPTIDFSLLSRGHKEELTKLDLACKEWGFFQMVNHGVATEVLQGMKDAAAKFFELPVEEKNKVAMTSDDIQGYGHAYVVSEEQILDWSDLLFLIVYPSQYRKLKFWPTTPEEYKEAIEAYSIEVKRVGEELIRYISLIMGMEKDALLALHQELVQGVLVNYYPPCCMPDKVLGKSPHSDTSTITILMQEDNVTGLQIRKEGEWVPVKPIPNALVVNVGDVVEIWSNGKYKSIEHRAVTTESRARLSYATFLFPHDDVEVEPFDHMVESPGSLRMYKKVRYGDYLRQSLKRKMEGKAHTDAAKTAS</sequence>
<dbReference type="GO" id="GO:0031418">
    <property type="term" value="F:L-ascorbic acid binding"/>
    <property type="evidence" value="ECO:0007669"/>
    <property type="project" value="UniProtKB-KW"/>
</dbReference>
<dbReference type="InterPro" id="IPR005123">
    <property type="entry name" value="Oxoglu/Fe-dep_dioxygenase_dom"/>
</dbReference>
<reference evidence="7 8" key="1">
    <citation type="journal article" date="2013" name="Nat. Genet.">
        <title>The high-quality draft genome of peach (Prunus persica) identifies unique patterns of genetic diversity, domestication and genome evolution.</title>
        <authorList>
            <consortium name="International Peach Genome Initiative"/>
            <person name="Verde I."/>
            <person name="Abbott A.G."/>
            <person name="Scalabrin S."/>
            <person name="Jung S."/>
            <person name="Shu S."/>
            <person name="Marroni F."/>
            <person name="Zhebentyayeva T."/>
            <person name="Dettori M.T."/>
            <person name="Grimwood J."/>
            <person name="Cattonaro F."/>
            <person name="Zuccolo A."/>
            <person name="Rossini L."/>
            <person name="Jenkins J."/>
            <person name="Vendramin E."/>
            <person name="Meisel L.A."/>
            <person name="Decroocq V."/>
            <person name="Sosinski B."/>
            <person name="Prochnik S."/>
            <person name="Mitros T."/>
            <person name="Policriti A."/>
            <person name="Cipriani G."/>
            <person name="Dondini L."/>
            <person name="Ficklin S."/>
            <person name="Goodstein D.M."/>
            <person name="Xuan P."/>
            <person name="Del Fabbro C."/>
            <person name="Aramini V."/>
            <person name="Copetti D."/>
            <person name="Gonzalez S."/>
            <person name="Horner D.S."/>
            <person name="Falchi R."/>
            <person name="Lucas S."/>
            <person name="Mica E."/>
            <person name="Maldonado J."/>
            <person name="Lazzari B."/>
            <person name="Bielenberg D."/>
            <person name="Pirona R."/>
            <person name="Miculan M."/>
            <person name="Barakat A."/>
            <person name="Testolin R."/>
            <person name="Stella A."/>
            <person name="Tartarini S."/>
            <person name="Tonutti P."/>
            <person name="Arus P."/>
            <person name="Orellana A."/>
            <person name="Wells C."/>
            <person name="Main D."/>
            <person name="Vizzotto G."/>
            <person name="Silva H."/>
            <person name="Salamini F."/>
            <person name="Schmutz J."/>
            <person name="Morgante M."/>
            <person name="Rokhsar D.S."/>
        </authorList>
    </citation>
    <scope>NUCLEOTIDE SEQUENCE [LARGE SCALE GENOMIC DNA]</scope>
    <source>
        <strain evidence="8">cv. Nemared</strain>
    </source>
</reference>
<dbReference type="GO" id="GO:0046872">
    <property type="term" value="F:metal ion binding"/>
    <property type="evidence" value="ECO:0007669"/>
    <property type="project" value="UniProtKB-KW"/>
</dbReference>
<evidence type="ECO:0000313" key="8">
    <source>
        <dbReference type="Proteomes" id="UP000006882"/>
    </source>
</evidence>
<comment type="similarity">
    <text evidence="1 5">Belongs to the iron/ascorbate-dependent oxidoreductase family.</text>
</comment>
<evidence type="ECO:0000256" key="2">
    <source>
        <dbReference type="ARBA" id="ARBA00022723"/>
    </source>
</evidence>
<keyword evidence="3" id="KW-0847">Vitamin C</keyword>
<dbReference type="FunFam" id="2.60.120.330:FF:000079">
    <property type="entry name" value="Protein SRG1"/>
    <property type="match status" value="1"/>
</dbReference>
<dbReference type="InterPro" id="IPR027443">
    <property type="entry name" value="IPNS-like_sf"/>
</dbReference>
<evidence type="ECO:0000256" key="5">
    <source>
        <dbReference type="RuleBase" id="RU003682"/>
    </source>
</evidence>
<dbReference type="PANTHER" id="PTHR47991">
    <property type="entry name" value="OXOGLUTARATE/IRON-DEPENDENT DIOXYGENASE"/>
    <property type="match status" value="1"/>
</dbReference>
<dbReference type="InterPro" id="IPR044861">
    <property type="entry name" value="IPNS-like_FE2OG_OXY"/>
</dbReference>
<dbReference type="EMBL" id="CM007656">
    <property type="protein sequence ID" value="ONI03471.1"/>
    <property type="molecule type" value="Genomic_DNA"/>
</dbReference>
<keyword evidence="8" id="KW-1185">Reference proteome</keyword>
<organism evidence="7 8">
    <name type="scientific">Prunus persica</name>
    <name type="common">Peach</name>
    <name type="synonym">Amygdalus persica</name>
    <dbReference type="NCBI Taxonomy" id="3760"/>
    <lineage>
        <taxon>Eukaryota</taxon>
        <taxon>Viridiplantae</taxon>
        <taxon>Streptophyta</taxon>
        <taxon>Embryophyta</taxon>
        <taxon>Tracheophyta</taxon>
        <taxon>Spermatophyta</taxon>
        <taxon>Magnoliopsida</taxon>
        <taxon>eudicotyledons</taxon>
        <taxon>Gunneridae</taxon>
        <taxon>Pentapetalae</taxon>
        <taxon>rosids</taxon>
        <taxon>fabids</taxon>
        <taxon>Rosales</taxon>
        <taxon>Rosaceae</taxon>
        <taxon>Amygdaloideae</taxon>
        <taxon>Amygdaleae</taxon>
        <taxon>Prunus</taxon>
    </lineage>
</organism>
<evidence type="ECO:0000256" key="3">
    <source>
        <dbReference type="ARBA" id="ARBA00022896"/>
    </source>
</evidence>
<protein>
    <recommendedName>
        <fullName evidence="6">Fe2OG dioxygenase domain-containing protein</fullName>
    </recommendedName>
</protein>
<dbReference type="InterPro" id="IPR026992">
    <property type="entry name" value="DIOX_N"/>
</dbReference>
<gene>
    <name evidence="7" type="ORF">PRUPE_6G258900</name>
</gene>
<dbReference type="SMR" id="A0A251NW01"/>
<dbReference type="PROSITE" id="PS51471">
    <property type="entry name" value="FE2OG_OXY"/>
    <property type="match status" value="1"/>
</dbReference>
<dbReference type="GO" id="GO:0016491">
    <property type="term" value="F:oxidoreductase activity"/>
    <property type="evidence" value="ECO:0007669"/>
    <property type="project" value="UniProtKB-KW"/>
</dbReference>
<evidence type="ECO:0000259" key="6">
    <source>
        <dbReference type="PROSITE" id="PS51471"/>
    </source>
</evidence>
<dbReference type="InterPro" id="IPR050295">
    <property type="entry name" value="Plant_2OG-oxidoreductases"/>
</dbReference>
<dbReference type="Proteomes" id="UP000006882">
    <property type="component" value="Chromosome G6"/>
</dbReference>
<dbReference type="Pfam" id="PF14226">
    <property type="entry name" value="DIOX_N"/>
    <property type="match status" value="1"/>
</dbReference>
<dbReference type="Gramene" id="ONI03471">
    <property type="protein sequence ID" value="ONI03471"/>
    <property type="gene ID" value="PRUPE_6G258900"/>
</dbReference>
<dbReference type="OrthoDB" id="288590at2759"/>
<evidence type="ECO:0000256" key="4">
    <source>
        <dbReference type="ARBA" id="ARBA00023004"/>
    </source>
</evidence>
<feature type="domain" description="Fe2OG dioxygenase" evidence="6">
    <location>
        <begin position="218"/>
        <end position="318"/>
    </location>
</feature>
<dbReference type="SUPFAM" id="SSF51197">
    <property type="entry name" value="Clavaminate synthase-like"/>
    <property type="match status" value="1"/>
</dbReference>
<evidence type="ECO:0000256" key="1">
    <source>
        <dbReference type="ARBA" id="ARBA00008056"/>
    </source>
</evidence>
<name>A0A251NW01_PRUPE</name>
<keyword evidence="4 5" id="KW-0408">Iron</keyword>
<dbReference type="Gene3D" id="2.60.120.330">
    <property type="entry name" value="B-lactam Antibiotic, Isopenicillin N Synthase, Chain"/>
    <property type="match status" value="1"/>
</dbReference>
<dbReference type="Pfam" id="PF03171">
    <property type="entry name" value="2OG-FeII_Oxy"/>
    <property type="match status" value="1"/>
</dbReference>
<accession>A0A251NW01</accession>
<dbReference type="AlphaFoldDB" id="A0A251NW01"/>